<gene>
    <name evidence="1" type="ORF">BG011_001987</name>
</gene>
<protein>
    <submittedName>
        <fullName evidence="1">Uncharacterized protein</fullName>
    </submittedName>
</protein>
<proteinExistence type="predicted"/>
<dbReference type="InterPro" id="IPR036397">
    <property type="entry name" value="RNaseH_sf"/>
</dbReference>
<evidence type="ECO:0000313" key="1">
    <source>
        <dbReference type="EMBL" id="KAG0260286.1"/>
    </source>
</evidence>
<dbReference type="AlphaFoldDB" id="A0A9P6Q7P7"/>
<dbReference type="Gene3D" id="3.30.420.10">
    <property type="entry name" value="Ribonuclease H-like superfamily/Ribonuclease H"/>
    <property type="match status" value="1"/>
</dbReference>
<dbReference type="GO" id="GO:0003676">
    <property type="term" value="F:nucleic acid binding"/>
    <property type="evidence" value="ECO:0007669"/>
    <property type="project" value="InterPro"/>
</dbReference>
<dbReference type="OrthoDB" id="2441967at2759"/>
<dbReference type="Proteomes" id="UP000726737">
    <property type="component" value="Unassembled WGS sequence"/>
</dbReference>
<dbReference type="EMBL" id="JAAAJA010000159">
    <property type="protein sequence ID" value="KAG0260286.1"/>
    <property type="molecule type" value="Genomic_DNA"/>
</dbReference>
<evidence type="ECO:0000313" key="2">
    <source>
        <dbReference type="Proteomes" id="UP000726737"/>
    </source>
</evidence>
<accession>A0A9P6Q7P7</accession>
<reference evidence="1" key="1">
    <citation type="journal article" date="2020" name="Fungal Divers.">
        <title>Resolving the Mortierellaceae phylogeny through synthesis of multi-gene phylogenetics and phylogenomics.</title>
        <authorList>
            <person name="Vandepol N."/>
            <person name="Liber J."/>
            <person name="Desiro A."/>
            <person name="Na H."/>
            <person name="Kennedy M."/>
            <person name="Barry K."/>
            <person name="Grigoriev I.V."/>
            <person name="Miller A.N."/>
            <person name="O'Donnell K."/>
            <person name="Stajich J.E."/>
            <person name="Bonito G."/>
        </authorList>
    </citation>
    <scope>NUCLEOTIDE SEQUENCE</scope>
    <source>
        <strain evidence="1">KOD948</strain>
    </source>
</reference>
<keyword evidence="2" id="KW-1185">Reference proteome</keyword>
<organism evidence="1 2">
    <name type="scientific">Mortierella polycephala</name>
    <dbReference type="NCBI Taxonomy" id="41804"/>
    <lineage>
        <taxon>Eukaryota</taxon>
        <taxon>Fungi</taxon>
        <taxon>Fungi incertae sedis</taxon>
        <taxon>Mucoromycota</taxon>
        <taxon>Mortierellomycotina</taxon>
        <taxon>Mortierellomycetes</taxon>
        <taxon>Mortierellales</taxon>
        <taxon>Mortierellaceae</taxon>
        <taxon>Mortierella</taxon>
    </lineage>
</organism>
<name>A0A9P6Q7P7_9FUNG</name>
<comment type="caution">
    <text evidence="1">The sequence shown here is derived from an EMBL/GenBank/DDBJ whole genome shotgun (WGS) entry which is preliminary data.</text>
</comment>
<sequence length="351" mass="40224">MPEPVNGVRYMKPELLEYVKGFPEDSRCTVHKIADENGDHQAIKTPPYHCELQPIEKILTVVKNQVAANTTAKMTAMGFKRMLDQYFVNITSSIFRAVWKKSVDIDHIYFKAKPQQVQGSLSNEPVALVDLNEDEVESDFGDQEDISESAVEVPTEEDWLQSLRRVFSEDDEPFVILEDLDDMEGDPDQTDTMYIQTMFKNIVYLCAVALFALCAQVQAQNVGKCTEHLRKFNLCGNNGDWTLKKSTDLASTVSMFSTFANAATRTESQYCMPRAIANKWLCCYKTWDGGKMNKQRRDELKKANADIMSVLGNTKLTYVPSWVERHNEFTQMWCTWDNWAFSSKWKCEGRS</sequence>